<sequence length="131" mass="14052">MQGWAKARSDAGKPQSRTIGQIPVCWGPDEDACVQTAHEQFRWFGGGWAVNADLPTTRGFAGATQFVRPEDVAESIPCGPDVSKIVEAVKPFWEAGFSDVALVQVGGDSQSEFLRVAESEILPALREASSS</sequence>
<keyword evidence="1" id="KW-0560">Oxidoreductase</keyword>
<evidence type="ECO:0000313" key="4">
    <source>
        <dbReference type="Proteomes" id="UP001157017"/>
    </source>
</evidence>
<dbReference type="PANTHER" id="PTHR43244:SF1">
    <property type="entry name" value="5,10-METHYLENETETRAHYDROMETHANOPTERIN REDUCTASE"/>
    <property type="match status" value="1"/>
</dbReference>
<dbReference type="SUPFAM" id="SSF51679">
    <property type="entry name" value="Bacterial luciferase-like"/>
    <property type="match status" value="1"/>
</dbReference>
<evidence type="ECO:0000313" key="3">
    <source>
        <dbReference type="EMBL" id="GMA87164.1"/>
    </source>
</evidence>
<dbReference type="Proteomes" id="UP001157017">
    <property type="component" value="Unassembled WGS sequence"/>
</dbReference>
<evidence type="ECO:0000256" key="1">
    <source>
        <dbReference type="ARBA" id="ARBA00023002"/>
    </source>
</evidence>
<accession>A0ABQ6JH77</accession>
<dbReference type="InterPro" id="IPR050564">
    <property type="entry name" value="F420-G6PD/mer"/>
</dbReference>
<dbReference type="InterPro" id="IPR036661">
    <property type="entry name" value="Luciferase-like_sf"/>
</dbReference>
<evidence type="ECO:0000256" key="2">
    <source>
        <dbReference type="SAM" id="MobiDB-lite"/>
    </source>
</evidence>
<dbReference type="EMBL" id="BSUZ01000001">
    <property type="protein sequence ID" value="GMA87164.1"/>
    <property type="molecule type" value="Genomic_DNA"/>
</dbReference>
<evidence type="ECO:0008006" key="5">
    <source>
        <dbReference type="Google" id="ProtNLM"/>
    </source>
</evidence>
<protein>
    <recommendedName>
        <fullName evidence="5">Luciferase-like domain-containing protein</fullName>
    </recommendedName>
</protein>
<organism evidence="3 4">
    <name type="scientific">Angustibacter aerolatus</name>
    <dbReference type="NCBI Taxonomy" id="1162965"/>
    <lineage>
        <taxon>Bacteria</taxon>
        <taxon>Bacillati</taxon>
        <taxon>Actinomycetota</taxon>
        <taxon>Actinomycetes</taxon>
        <taxon>Kineosporiales</taxon>
        <taxon>Kineosporiaceae</taxon>
    </lineage>
</organism>
<gene>
    <name evidence="3" type="ORF">GCM10025868_24140</name>
</gene>
<comment type="caution">
    <text evidence="3">The sequence shown here is derived from an EMBL/GenBank/DDBJ whole genome shotgun (WGS) entry which is preliminary data.</text>
</comment>
<feature type="region of interest" description="Disordered" evidence="2">
    <location>
        <begin position="1"/>
        <end position="21"/>
    </location>
</feature>
<dbReference type="PANTHER" id="PTHR43244">
    <property type="match status" value="1"/>
</dbReference>
<reference evidence="4" key="1">
    <citation type="journal article" date="2019" name="Int. J. Syst. Evol. Microbiol.">
        <title>The Global Catalogue of Microorganisms (GCM) 10K type strain sequencing project: providing services to taxonomists for standard genome sequencing and annotation.</title>
        <authorList>
            <consortium name="The Broad Institute Genomics Platform"/>
            <consortium name="The Broad Institute Genome Sequencing Center for Infectious Disease"/>
            <person name="Wu L."/>
            <person name="Ma J."/>
        </authorList>
    </citation>
    <scope>NUCLEOTIDE SEQUENCE [LARGE SCALE GENOMIC DNA]</scope>
    <source>
        <strain evidence="4">NBRC 108730</strain>
    </source>
</reference>
<proteinExistence type="predicted"/>
<keyword evidence="4" id="KW-1185">Reference proteome</keyword>
<name>A0ABQ6JH77_9ACTN</name>
<dbReference type="Gene3D" id="3.20.20.30">
    <property type="entry name" value="Luciferase-like domain"/>
    <property type="match status" value="1"/>
</dbReference>